<reference evidence="1" key="1">
    <citation type="journal article" date="2014" name="Front. Microbiol.">
        <title>High frequency of phylogenetically diverse reductive dehalogenase-homologous genes in deep subseafloor sedimentary metagenomes.</title>
        <authorList>
            <person name="Kawai M."/>
            <person name="Futagami T."/>
            <person name="Toyoda A."/>
            <person name="Takaki Y."/>
            <person name="Nishi S."/>
            <person name="Hori S."/>
            <person name="Arai W."/>
            <person name="Tsubouchi T."/>
            <person name="Morono Y."/>
            <person name="Uchiyama I."/>
            <person name="Ito T."/>
            <person name="Fujiyama A."/>
            <person name="Inagaki F."/>
            <person name="Takami H."/>
        </authorList>
    </citation>
    <scope>NUCLEOTIDE SEQUENCE</scope>
    <source>
        <strain evidence="1">Expedition CK06-06</strain>
    </source>
</reference>
<dbReference type="EMBL" id="BARS01029933">
    <property type="protein sequence ID" value="GAG10269.1"/>
    <property type="molecule type" value="Genomic_DNA"/>
</dbReference>
<accession>X0UWP2</accession>
<comment type="caution">
    <text evidence="1">The sequence shown here is derived from an EMBL/GenBank/DDBJ whole genome shotgun (WGS) entry which is preliminary data.</text>
</comment>
<dbReference type="AlphaFoldDB" id="X0UWP2"/>
<sequence>DTANNEPNGGNWYQCGAAHTHPLNSNLKAYACWNLFARLAGWEGN</sequence>
<proteinExistence type="predicted"/>
<protein>
    <submittedName>
        <fullName evidence="1">Uncharacterized protein</fullName>
    </submittedName>
</protein>
<evidence type="ECO:0000313" key="1">
    <source>
        <dbReference type="EMBL" id="GAG10269.1"/>
    </source>
</evidence>
<name>X0UWP2_9ZZZZ</name>
<gene>
    <name evidence="1" type="ORF">S01H1_46733</name>
</gene>
<organism evidence="1">
    <name type="scientific">marine sediment metagenome</name>
    <dbReference type="NCBI Taxonomy" id="412755"/>
    <lineage>
        <taxon>unclassified sequences</taxon>
        <taxon>metagenomes</taxon>
        <taxon>ecological metagenomes</taxon>
    </lineage>
</organism>
<feature type="non-terminal residue" evidence="1">
    <location>
        <position position="1"/>
    </location>
</feature>